<keyword evidence="1" id="KW-0812">Transmembrane</keyword>
<protein>
    <recommendedName>
        <fullName evidence="4">DUF4131 domain-containing protein</fullName>
    </recommendedName>
</protein>
<evidence type="ECO:0008006" key="4">
    <source>
        <dbReference type="Google" id="ProtNLM"/>
    </source>
</evidence>
<name>A0ABS8DGM6_9FIRM</name>
<dbReference type="Proteomes" id="UP001299546">
    <property type="component" value="Unassembled WGS sequence"/>
</dbReference>
<dbReference type="RefSeq" id="WP_066737772.1">
    <property type="nucleotide sequence ID" value="NZ_JAJCIQ010000005.1"/>
</dbReference>
<gene>
    <name evidence="2" type="ORF">LIZ65_08610</name>
</gene>
<feature type="transmembrane region" description="Helical" evidence="1">
    <location>
        <begin position="16"/>
        <end position="40"/>
    </location>
</feature>
<accession>A0ABS8DGM6</accession>
<keyword evidence="3" id="KW-1185">Reference proteome</keyword>
<evidence type="ECO:0000256" key="1">
    <source>
        <dbReference type="SAM" id="Phobius"/>
    </source>
</evidence>
<proteinExistence type="predicted"/>
<keyword evidence="1" id="KW-0472">Membrane</keyword>
<evidence type="ECO:0000313" key="3">
    <source>
        <dbReference type="Proteomes" id="UP001299546"/>
    </source>
</evidence>
<evidence type="ECO:0000313" key="2">
    <source>
        <dbReference type="EMBL" id="MCB7387349.1"/>
    </source>
</evidence>
<feature type="transmembrane region" description="Helical" evidence="1">
    <location>
        <begin position="46"/>
        <end position="62"/>
    </location>
</feature>
<keyword evidence="1" id="KW-1133">Transmembrane helix</keyword>
<reference evidence="2 3" key="1">
    <citation type="submission" date="2021-10" db="EMBL/GenBank/DDBJ databases">
        <title>Collection of gut derived symbiotic bacterial strains cultured from healthy donors.</title>
        <authorList>
            <person name="Lin H."/>
            <person name="Littmann E."/>
            <person name="Kohout C."/>
            <person name="Pamer E.G."/>
        </authorList>
    </citation>
    <scope>NUCLEOTIDE SEQUENCE [LARGE SCALE GENOMIC DNA]</scope>
    <source>
        <strain evidence="2 3">DFI.1.165</strain>
    </source>
</reference>
<organism evidence="2 3">
    <name type="scientific">Bariatricus massiliensis</name>
    <dbReference type="NCBI Taxonomy" id="1745713"/>
    <lineage>
        <taxon>Bacteria</taxon>
        <taxon>Bacillati</taxon>
        <taxon>Bacillota</taxon>
        <taxon>Clostridia</taxon>
        <taxon>Lachnospirales</taxon>
        <taxon>Lachnospiraceae</taxon>
        <taxon>Bariatricus</taxon>
    </lineage>
</organism>
<comment type="caution">
    <text evidence="2">The sequence shown here is derived from an EMBL/GenBank/DDBJ whole genome shotgun (WGS) entry which is preliminary data.</text>
</comment>
<feature type="transmembrane region" description="Helical" evidence="1">
    <location>
        <begin position="74"/>
        <end position="96"/>
    </location>
</feature>
<dbReference type="EMBL" id="JAJCIS010000004">
    <property type="protein sequence ID" value="MCB7387349.1"/>
    <property type="molecule type" value="Genomic_DNA"/>
</dbReference>
<sequence>MSDFEERYNQRKLSSIIWHFLTPTARVCVTVVLMLISVWICLKNHIVYQFMLAIFILFIFMLNCEVLRYRLKRIYYIGIHLLCVLGIIGLIGAGIYTERHFGSFDSITALYTYGQITAKDVEISLAGSTKGGKVFLAQKEITEKNIVSHFEKMEECDLYLKFVDYYGRHHLYSGDRPVGYYIIINQGEFQIIKFFE</sequence>